<dbReference type="InterPro" id="IPR001841">
    <property type="entry name" value="Znf_RING"/>
</dbReference>
<dbReference type="GO" id="GO:0008270">
    <property type="term" value="F:zinc ion binding"/>
    <property type="evidence" value="ECO:0007669"/>
    <property type="project" value="UniProtKB-KW"/>
</dbReference>
<feature type="region of interest" description="Disordered" evidence="2">
    <location>
        <begin position="218"/>
        <end position="246"/>
    </location>
</feature>
<name>A0ABC8K3T1_ERUVS</name>
<keyword evidence="1" id="KW-0863">Zinc-finger</keyword>
<dbReference type="SUPFAM" id="SSF57850">
    <property type="entry name" value="RING/U-box"/>
    <property type="match status" value="1"/>
</dbReference>
<feature type="domain" description="RING-type" evidence="3">
    <location>
        <begin position="164"/>
        <end position="208"/>
    </location>
</feature>
<dbReference type="Pfam" id="PF14570">
    <property type="entry name" value="zf-RING_4"/>
    <property type="match status" value="1"/>
</dbReference>
<dbReference type="Proteomes" id="UP001642260">
    <property type="component" value="Unassembled WGS sequence"/>
</dbReference>
<dbReference type="InterPro" id="IPR039780">
    <property type="entry name" value="Mot2"/>
</dbReference>
<keyword evidence="1" id="KW-0479">Metal-binding</keyword>
<evidence type="ECO:0000313" key="4">
    <source>
        <dbReference type="EMBL" id="CAH8347726.1"/>
    </source>
</evidence>
<dbReference type="PANTHER" id="PTHR12603:SF31">
    <property type="entry name" value="RING-TYPE DOMAIN-CONTAINING PROTEIN"/>
    <property type="match status" value="1"/>
</dbReference>
<accession>A0ABC8K3T1</accession>
<dbReference type="AlphaFoldDB" id="A0ABC8K3T1"/>
<dbReference type="InterPro" id="IPR013083">
    <property type="entry name" value="Znf_RING/FYVE/PHD"/>
</dbReference>
<proteinExistence type="predicted"/>
<evidence type="ECO:0000259" key="3">
    <source>
        <dbReference type="PROSITE" id="PS50089"/>
    </source>
</evidence>
<keyword evidence="5" id="KW-1185">Reference proteome</keyword>
<organism evidence="4 5">
    <name type="scientific">Eruca vesicaria subsp. sativa</name>
    <name type="common">Garden rocket</name>
    <name type="synonym">Eruca sativa</name>
    <dbReference type="NCBI Taxonomy" id="29727"/>
    <lineage>
        <taxon>Eukaryota</taxon>
        <taxon>Viridiplantae</taxon>
        <taxon>Streptophyta</taxon>
        <taxon>Embryophyta</taxon>
        <taxon>Tracheophyta</taxon>
        <taxon>Spermatophyta</taxon>
        <taxon>Magnoliopsida</taxon>
        <taxon>eudicotyledons</taxon>
        <taxon>Gunneridae</taxon>
        <taxon>Pentapetalae</taxon>
        <taxon>rosids</taxon>
        <taxon>malvids</taxon>
        <taxon>Brassicales</taxon>
        <taxon>Brassicaceae</taxon>
        <taxon>Brassiceae</taxon>
        <taxon>Eruca</taxon>
    </lineage>
</organism>
<feature type="compositionally biased region" description="Polar residues" evidence="2">
    <location>
        <begin position="137"/>
        <end position="147"/>
    </location>
</feature>
<sequence>MVAADSTTDSQLSHGSPISTAFFKKPNVNWLKKLKQWKIDDPRHSQWIHQRRKREYVVDEEEEDGCSRLRSLRDIKTLSERFSQSWSNHSDDDDEDCFCCSKEVTEKEEEEFLCDENDNSSDDYSDALRMLYDEDPSQSNESSSTTAKSPEKPTDEKKEEDENCPLCINKMDATDLLFKPCSYCVYKICLFCYHKMIRENTGVCPGCRRKYEKQTSGSKSGVVAFQQPGGDPIPLSSSFQGLDDSA</sequence>
<comment type="caution">
    <text evidence="4">The sequence shown here is derived from an EMBL/GenBank/DDBJ whole genome shotgun (WGS) entry which is preliminary data.</text>
</comment>
<feature type="region of interest" description="Disordered" evidence="2">
    <location>
        <begin position="134"/>
        <end position="159"/>
    </location>
</feature>
<protein>
    <recommendedName>
        <fullName evidence="3">RING-type domain-containing protein</fullName>
    </recommendedName>
</protein>
<dbReference type="PROSITE" id="PS50089">
    <property type="entry name" value="ZF_RING_2"/>
    <property type="match status" value="1"/>
</dbReference>
<evidence type="ECO:0000313" key="5">
    <source>
        <dbReference type="Proteomes" id="UP001642260"/>
    </source>
</evidence>
<dbReference type="Gene3D" id="3.30.40.10">
    <property type="entry name" value="Zinc/RING finger domain, C3HC4 (zinc finger)"/>
    <property type="match status" value="1"/>
</dbReference>
<gene>
    <name evidence="4" type="ORF">ERUC_LOCUS17194</name>
</gene>
<dbReference type="PANTHER" id="PTHR12603">
    <property type="entry name" value="CCR4-NOT TRANSCRIPTION COMPLEX RELATED"/>
    <property type="match status" value="1"/>
</dbReference>
<evidence type="ECO:0000256" key="1">
    <source>
        <dbReference type="PROSITE-ProRule" id="PRU00175"/>
    </source>
</evidence>
<dbReference type="EMBL" id="CAKOAT010157933">
    <property type="protein sequence ID" value="CAH8347726.1"/>
    <property type="molecule type" value="Genomic_DNA"/>
</dbReference>
<keyword evidence="1" id="KW-0862">Zinc</keyword>
<reference evidence="4 5" key="1">
    <citation type="submission" date="2022-03" db="EMBL/GenBank/DDBJ databases">
        <authorList>
            <person name="Macdonald S."/>
            <person name="Ahmed S."/>
            <person name="Newling K."/>
        </authorList>
    </citation>
    <scope>NUCLEOTIDE SEQUENCE [LARGE SCALE GENOMIC DNA]</scope>
</reference>
<evidence type="ECO:0000256" key="2">
    <source>
        <dbReference type="SAM" id="MobiDB-lite"/>
    </source>
</evidence>